<evidence type="ECO:0000256" key="4">
    <source>
        <dbReference type="ARBA" id="ARBA00022729"/>
    </source>
</evidence>
<dbReference type="OMA" id="GTYFICF"/>
<comment type="similarity">
    <text evidence="2 7">Belongs to the EMP24/GP25L family.</text>
</comment>
<reference evidence="11" key="1">
    <citation type="submission" date="2021-01" db="EMBL/GenBank/DDBJ databases">
        <authorList>
            <consortium name="Genoscope - CEA"/>
            <person name="William W."/>
        </authorList>
    </citation>
    <scope>NUCLEOTIDE SEQUENCE</scope>
</reference>
<evidence type="ECO:0000256" key="1">
    <source>
        <dbReference type="ARBA" id="ARBA00004479"/>
    </source>
</evidence>
<evidence type="ECO:0000313" key="11">
    <source>
        <dbReference type="EMBL" id="CAD8134337.1"/>
    </source>
</evidence>
<evidence type="ECO:0000256" key="3">
    <source>
        <dbReference type="ARBA" id="ARBA00022692"/>
    </source>
</evidence>
<accession>A0A8S1S3Y6</accession>
<evidence type="ECO:0000313" key="12">
    <source>
        <dbReference type="Proteomes" id="UP000683925"/>
    </source>
</evidence>
<evidence type="ECO:0000256" key="2">
    <source>
        <dbReference type="ARBA" id="ARBA00007104"/>
    </source>
</evidence>
<keyword evidence="5 8" id="KW-1133">Transmembrane helix</keyword>
<comment type="caution">
    <text evidence="11">The sequence shown here is derived from an EMBL/GenBank/DDBJ whole genome shotgun (WGS) entry which is preliminary data.</text>
</comment>
<keyword evidence="3 7" id="KW-0812">Transmembrane</keyword>
<feature type="domain" description="GOLD" evidence="10">
    <location>
        <begin position="26"/>
        <end position="107"/>
    </location>
</feature>
<feature type="transmembrane region" description="Helical" evidence="8">
    <location>
        <begin position="161"/>
        <end position="185"/>
    </location>
</feature>
<dbReference type="EMBL" id="CAJJDP010000004">
    <property type="protein sequence ID" value="CAD8134337.1"/>
    <property type="molecule type" value="Genomic_DNA"/>
</dbReference>
<organism evidence="11 12">
    <name type="scientific">Paramecium octaurelia</name>
    <dbReference type="NCBI Taxonomy" id="43137"/>
    <lineage>
        <taxon>Eukaryota</taxon>
        <taxon>Sar</taxon>
        <taxon>Alveolata</taxon>
        <taxon>Ciliophora</taxon>
        <taxon>Intramacronucleata</taxon>
        <taxon>Oligohymenophorea</taxon>
        <taxon>Peniculida</taxon>
        <taxon>Parameciidae</taxon>
        <taxon>Paramecium</taxon>
    </lineage>
</organism>
<evidence type="ECO:0000259" key="10">
    <source>
        <dbReference type="PROSITE" id="PS50866"/>
    </source>
</evidence>
<keyword evidence="6 8" id="KW-0472">Membrane</keyword>
<keyword evidence="12" id="KW-1185">Reference proteome</keyword>
<keyword evidence="4 9" id="KW-0732">Signal</keyword>
<dbReference type="PANTHER" id="PTHR22811">
    <property type="entry name" value="TRANSMEMBRANE EMP24 DOMAIN-CONTAINING PROTEIN"/>
    <property type="match status" value="1"/>
</dbReference>
<name>A0A8S1S3Y6_PAROT</name>
<dbReference type="InterPro" id="IPR015720">
    <property type="entry name" value="Emp24-like"/>
</dbReference>
<feature type="signal peptide" evidence="9">
    <location>
        <begin position="1"/>
        <end position="19"/>
    </location>
</feature>
<feature type="chain" id="PRO_5035922687" description="GOLD domain-containing protein" evidence="9">
    <location>
        <begin position="20"/>
        <end position="199"/>
    </location>
</feature>
<proteinExistence type="inferred from homology"/>
<comment type="subcellular location">
    <subcellularLocation>
        <location evidence="1 7">Membrane</location>
        <topology evidence="1 7">Single-pass type I membrane protein</topology>
    </subcellularLocation>
</comment>
<dbReference type="Pfam" id="PF01105">
    <property type="entry name" value="EMP24_GP25L"/>
    <property type="match status" value="1"/>
</dbReference>
<dbReference type="Proteomes" id="UP000683925">
    <property type="component" value="Unassembled WGS sequence"/>
</dbReference>
<dbReference type="PROSITE" id="PS50866">
    <property type="entry name" value="GOLD"/>
    <property type="match status" value="1"/>
</dbReference>
<dbReference type="OrthoDB" id="62956at2759"/>
<evidence type="ECO:0000256" key="9">
    <source>
        <dbReference type="SAM" id="SignalP"/>
    </source>
</evidence>
<gene>
    <name evidence="11" type="ORF">POCTA_138.1.T0050380</name>
</gene>
<dbReference type="InterPro" id="IPR009038">
    <property type="entry name" value="GOLD_dom"/>
</dbReference>
<evidence type="ECO:0000256" key="7">
    <source>
        <dbReference type="RuleBase" id="RU003827"/>
    </source>
</evidence>
<evidence type="ECO:0000256" key="6">
    <source>
        <dbReference type="ARBA" id="ARBA00023136"/>
    </source>
</evidence>
<protein>
    <recommendedName>
        <fullName evidence="10">GOLD domain-containing protein</fullName>
    </recommendedName>
</protein>
<dbReference type="GO" id="GO:0016020">
    <property type="term" value="C:membrane"/>
    <property type="evidence" value="ECO:0007669"/>
    <property type="project" value="UniProtKB-SubCell"/>
</dbReference>
<evidence type="ECO:0000256" key="5">
    <source>
        <dbReference type="ARBA" id="ARBA00022989"/>
    </source>
</evidence>
<dbReference type="AlphaFoldDB" id="A0A8S1S3Y6"/>
<evidence type="ECO:0000256" key="8">
    <source>
        <dbReference type="SAM" id="Phobius"/>
    </source>
</evidence>
<dbReference type="SMART" id="SM01190">
    <property type="entry name" value="EMP24_GP25L"/>
    <property type="match status" value="1"/>
</dbReference>
<sequence>MRIYTLILICLINIGYSLSIQINNNPTCFYVKSNENHCQLIVNFQVSGMDEDKTEIIIKSENADQLLQKTNGKEGSLKQTLNELGTYFICFRSLNRSYKTVSFDFDLDGDDKEYAQSEQFNQMSKELSRTNRNFQSIYRNQNWITDRENSHKIILENTQNSIYLCGIAKIGVLILITVMQTIFVYKFFKGIDVSSHSSC</sequence>